<dbReference type="GO" id="GO:0030170">
    <property type="term" value="F:pyridoxal phosphate binding"/>
    <property type="evidence" value="ECO:0007669"/>
    <property type="project" value="InterPro"/>
</dbReference>
<comment type="pathway">
    <text evidence="3">Cofactor biosynthesis; adenosylcobalamin biosynthesis.</text>
</comment>
<keyword evidence="13" id="KW-1185">Reference proteome</keyword>
<dbReference type="CDD" id="cd00609">
    <property type="entry name" value="AAT_like"/>
    <property type="match status" value="1"/>
</dbReference>
<dbReference type="AlphaFoldDB" id="A0A0R2LCU4"/>
<comment type="function">
    <text evidence="2">Decarboxylates L-threonine-O-3-phosphate to yield (R)-1-amino-2-propanol O-2-phosphate, the precursor for the linkage between the nucleotide loop and the corrin ring in cobalamin.</text>
</comment>
<keyword evidence="6" id="KW-0663">Pyridoxal phosphate</keyword>
<dbReference type="InterPro" id="IPR004838">
    <property type="entry name" value="NHTrfase_class1_PyrdxlP-BS"/>
</dbReference>
<feature type="domain" description="Aminotransferase class I/classII large" evidence="10">
    <location>
        <begin position="24"/>
        <end position="329"/>
    </location>
</feature>
<evidence type="ECO:0000313" key="14">
    <source>
        <dbReference type="Proteomes" id="UP000321429"/>
    </source>
</evidence>
<name>A0A0R2LCU4_9LACO</name>
<dbReference type="EMBL" id="BJUD01000002">
    <property type="protein sequence ID" value="GEK27895.1"/>
    <property type="molecule type" value="Genomic_DNA"/>
</dbReference>
<dbReference type="OrthoDB" id="9813612at2"/>
<evidence type="ECO:0000256" key="3">
    <source>
        <dbReference type="ARBA" id="ARBA00004953"/>
    </source>
</evidence>
<protein>
    <recommendedName>
        <fullName evidence="4">threonine-phosphate decarboxylase</fullName>
        <ecNumber evidence="4">4.1.1.81</ecNumber>
    </recommendedName>
    <alternativeName>
        <fullName evidence="8">L-threonine-O-3-phosphate decarboxylase</fullName>
    </alternativeName>
</protein>
<proteinExistence type="predicted"/>
<sequence>MRTARHGGNLREVSDALKVDPNTFLDFSANINPNGVPTSLNSVVEQGIAQLNRYPDESYKTLREALARQFSVTSEMVSVGNGAVAILRDVALALKAKQAVVVEPAFSEYRRSFSIFGTEVLSYQLSESNDFCLDVSRLINWLKKNATEAQVICVGNPNNPTGKLTSPEDLSELLSYCKATQKWLVIDEAFMDFVVNDSASMIPRMKENDPLIVIRSATKFFAIPGLRLGFSITNNHDLSEKLKRVEETWSVNTFAENFGKKMYEDTAYIEKTTSWLANESAYLKTSLERVPNVQVFSSAANFYLFKANDSNLRNQLWQDGIMIRRCEDFVGLSEYYYRVAVKYHQSNVKLIQALTQRLTN</sequence>
<dbReference type="InterPro" id="IPR015424">
    <property type="entry name" value="PyrdxlP-dep_Trfase"/>
</dbReference>
<dbReference type="GO" id="GO:0009236">
    <property type="term" value="P:cobalamin biosynthetic process"/>
    <property type="evidence" value="ECO:0007669"/>
    <property type="project" value="UniProtKB-UniPathway"/>
</dbReference>
<evidence type="ECO:0000313" key="11">
    <source>
        <dbReference type="EMBL" id="GEK27895.1"/>
    </source>
</evidence>
<evidence type="ECO:0000256" key="5">
    <source>
        <dbReference type="ARBA" id="ARBA00022573"/>
    </source>
</evidence>
<dbReference type="InterPro" id="IPR015422">
    <property type="entry name" value="PyrdxlP-dep_Trfase_small"/>
</dbReference>
<evidence type="ECO:0000256" key="1">
    <source>
        <dbReference type="ARBA" id="ARBA00001933"/>
    </source>
</evidence>
<evidence type="ECO:0000313" key="13">
    <source>
        <dbReference type="Proteomes" id="UP000051139"/>
    </source>
</evidence>
<dbReference type="NCBIfam" id="TIGR01140">
    <property type="entry name" value="L_thr_O3P_dcar"/>
    <property type="match status" value="1"/>
</dbReference>
<dbReference type="STRING" id="348151.IV55_GL001566"/>
<dbReference type="Pfam" id="PF00155">
    <property type="entry name" value="Aminotran_1_2"/>
    <property type="match status" value="1"/>
</dbReference>
<dbReference type="EMBL" id="JQCB01000005">
    <property type="protein sequence ID" value="KRN96180.1"/>
    <property type="molecule type" value="Genomic_DNA"/>
</dbReference>
<evidence type="ECO:0000256" key="7">
    <source>
        <dbReference type="ARBA" id="ARBA00023239"/>
    </source>
</evidence>
<evidence type="ECO:0000256" key="9">
    <source>
        <dbReference type="ARBA" id="ARBA00048531"/>
    </source>
</evidence>
<comment type="caution">
    <text evidence="12">The sequence shown here is derived from an EMBL/GenBank/DDBJ whole genome shotgun (WGS) entry which is preliminary data.</text>
</comment>
<evidence type="ECO:0000256" key="2">
    <source>
        <dbReference type="ARBA" id="ARBA00003444"/>
    </source>
</evidence>
<keyword evidence="5" id="KW-0169">Cobalamin biosynthesis</keyword>
<evidence type="ECO:0000256" key="6">
    <source>
        <dbReference type="ARBA" id="ARBA00022898"/>
    </source>
</evidence>
<dbReference type="UniPathway" id="UPA00148"/>
<dbReference type="EC" id="4.1.1.81" evidence="4"/>
<evidence type="ECO:0000259" key="10">
    <source>
        <dbReference type="Pfam" id="PF00155"/>
    </source>
</evidence>
<dbReference type="Gene3D" id="3.40.640.10">
    <property type="entry name" value="Type I PLP-dependent aspartate aminotransferase-like (Major domain)"/>
    <property type="match status" value="1"/>
</dbReference>
<dbReference type="PANTHER" id="PTHR42885">
    <property type="entry name" value="HISTIDINOL-PHOSPHATE AMINOTRANSFERASE-RELATED"/>
    <property type="match status" value="1"/>
</dbReference>
<dbReference type="Gene3D" id="3.90.1150.10">
    <property type="entry name" value="Aspartate Aminotransferase, domain 1"/>
    <property type="match status" value="1"/>
</dbReference>
<dbReference type="PATRIC" id="fig|348151.3.peg.1613"/>
<comment type="cofactor">
    <cofactor evidence="1">
        <name>pyridoxal 5'-phosphate</name>
        <dbReference type="ChEBI" id="CHEBI:597326"/>
    </cofactor>
</comment>
<keyword evidence="7" id="KW-0456">Lyase</keyword>
<dbReference type="PROSITE" id="PS00105">
    <property type="entry name" value="AA_TRANSFER_CLASS_1"/>
    <property type="match status" value="1"/>
</dbReference>
<evidence type="ECO:0000256" key="8">
    <source>
        <dbReference type="ARBA" id="ARBA00029996"/>
    </source>
</evidence>
<reference evidence="11 14" key="2">
    <citation type="submission" date="2019-07" db="EMBL/GenBank/DDBJ databases">
        <title>Whole genome shotgun sequence of Lactobacillus siliginis NBRC 101315.</title>
        <authorList>
            <person name="Hosoyama A."/>
            <person name="Uohara A."/>
            <person name="Ohji S."/>
            <person name="Ichikawa N."/>
        </authorList>
    </citation>
    <scope>NUCLEOTIDE SEQUENCE [LARGE SCALE GENOMIC DNA]</scope>
    <source>
        <strain evidence="11 14">NBRC 101315</strain>
    </source>
</reference>
<gene>
    <name evidence="11" type="primary">cobD</name>
    <name evidence="12" type="ORF">IV55_GL001566</name>
    <name evidence="11" type="ORF">LSI01_02060</name>
</gene>
<evidence type="ECO:0000256" key="4">
    <source>
        <dbReference type="ARBA" id="ARBA00012285"/>
    </source>
</evidence>
<dbReference type="InterPro" id="IPR005860">
    <property type="entry name" value="CobD"/>
</dbReference>
<dbReference type="InterPro" id="IPR004839">
    <property type="entry name" value="Aminotransferase_I/II_large"/>
</dbReference>
<dbReference type="InterPro" id="IPR015421">
    <property type="entry name" value="PyrdxlP-dep_Trfase_major"/>
</dbReference>
<evidence type="ECO:0000313" key="12">
    <source>
        <dbReference type="EMBL" id="KRN96180.1"/>
    </source>
</evidence>
<organism evidence="12 13">
    <name type="scientific">Furfurilactobacillus siliginis</name>
    <dbReference type="NCBI Taxonomy" id="348151"/>
    <lineage>
        <taxon>Bacteria</taxon>
        <taxon>Bacillati</taxon>
        <taxon>Bacillota</taxon>
        <taxon>Bacilli</taxon>
        <taxon>Lactobacillales</taxon>
        <taxon>Lactobacillaceae</taxon>
        <taxon>Furfurilactobacillus</taxon>
    </lineage>
</organism>
<dbReference type="GO" id="GO:0048472">
    <property type="term" value="F:threonine-phosphate decarboxylase activity"/>
    <property type="evidence" value="ECO:0007669"/>
    <property type="project" value="UniProtKB-EC"/>
</dbReference>
<dbReference type="PANTHER" id="PTHR42885:SF1">
    <property type="entry name" value="THREONINE-PHOSPHATE DECARBOXYLASE"/>
    <property type="match status" value="1"/>
</dbReference>
<accession>A0A0R2LCU4</accession>
<dbReference type="RefSeq" id="WP_057809973.1">
    <property type="nucleotide sequence ID" value="NZ_BJUD01000002.1"/>
</dbReference>
<comment type="catalytic activity">
    <reaction evidence="9">
        <text>O-phospho-L-threonine + H(+) = (R)-1-aminopropan-2-yl phosphate + CO2</text>
        <dbReference type="Rhea" id="RHEA:11492"/>
        <dbReference type="ChEBI" id="CHEBI:15378"/>
        <dbReference type="ChEBI" id="CHEBI:16526"/>
        <dbReference type="ChEBI" id="CHEBI:58563"/>
        <dbReference type="ChEBI" id="CHEBI:58675"/>
        <dbReference type="EC" id="4.1.1.81"/>
    </reaction>
</comment>
<dbReference type="Proteomes" id="UP000051139">
    <property type="component" value="Unassembled WGS sequence"/>
</dbReference>
<dbReference type="SUPFAM" id="SSF53383">
    <property type="entry name" value="PLP-dependent transferases"/>
    <property type="match status" value="1"/>
</dbReference>
<reference evidence="12 13" key="1">
    <citation type="journal article" date="2015" name="Genome Announc.">
        <title>Expanding the biotechnology potential of lactobacilli through comparative genomics of 213 strains and associated genera.</title>
        <authorList>
            <person name="Sun Z."/>
            <person name="Harris H.M."/>
            <person name="McCann A."/>
            <person name="Guo C."/>
            <person name="Argimon S."/>
            <person name="Zhang W."/>
            <person name="Yang X."/>
            <person name="Jeffery I.B."/>
            <person name="Cooney J.C."/>
            <person name="Kagawa T.F."/>
            <person name="Liu W."/>
            <person name="Song Y."/>
            <person name="Salvetti E."/>
            <person name="Wrobel A."/>
            <person name="Rasinkangas P."/>
            <person name="Parkhill J."/>
            <person name="Rea M.C."/>
            <person name="O'Sullivan O."/>
            <person name="Ritari J."/>
            <person name="Douillard F.P."/>
            <person name="Paul Ross R."/>
            <person name="Yang R."/>
            <person name="Briner A.E."/>
            <person name="Felis G.E."/>
            <person name="de Vos W.M."/>
            <person name="Barrangou R."/>
            <person name="Klaenhammer T.R."/>
            <person name="Caufield P.W."/>
            <person name="Cui Y."/>
            <person name="Zhang H."/>
            <person name="O'Toole P.W."/>
        </authorList>
    </citation>
    <scope>NUCLEOTIDE SEQUENCE [LARGE SCALE GENOMIC DNA]</scope>
    <source>
        <strain evidence="12 13">DSM 22696</strain>
    </source>
</reference>
<dbReference type="Proteomes" id="UP000321429">
    <property type="component" value="Unassembled WGS sequence"/>
</dbReference>